<dbReference type="AlphaFoldDB" id="T0S8S9"/>
<sequence length="635" mass="69424">MTYALPLGHIAPTTHRDQETSFRMYWSFASDLWAIGATNTTTIGGCSLLRSSPQFAFANWSSMSVLTENRTLPSPLSLGLQLVASAVGPFNSIDMFVIPCPASATFFVKRAATALAHVLHVDAAAFSELRVRDVLQQIPPALLANGTAHVTCGNIFCGNDVAPYPSYGGLYGGFGADKLCHSLQLELLYPTARHVVTSILGMHAIYAHTVNFNRICALDTLASPSCAADHVAFWTYVTQTQAGVFTEATAAAVAAFADVQALNVSAVQFVTSATHDLSLFTTALFPRSDMAWSFYGYHFLYEWATGRREVVRFLGDAGEMTLLSSVSPLLAMPPSPIAVPWTFTWLLQLGCLYVTLVLIGVVGLGACHTLVVSRGQVEGFNLLCVNRLVGLVWVGRPLLLLRSITALVLLNTAPLTLVRGAGAVTYAISPPLPWYKTVLAAAEVTWLVYVLNDVLSCFTLQYTSTYAFKSANAALTIGAISTFLLPVSPVFHVARRCNAINMDDRVDCISANVAIGSIHRVYILMGLSTASILGCFALDRWRWPQLAPIELVSAALNAHSIYMLRLDRWKFGNEYFLDTTSAIMTGLLAWRHKSLWYVLDIKTWRLVTRPFVEFATTHDDGDSRRFQRAIPISRL</sequence>
<dbReference type="VEuPathDB" id="FungiDB:SDRG_03994"/>
<dbReference type="Proteomes" id="UP000030762">
    <property type="component" value="Unassembled WGS sequence"/>
</dbReference>
<dbReference type="EMBL" id="JH767140">
    <property type="protein sequence ID" value="EQC39042.1"/>
    <property type="molecule type" value="Genomic_DNA"/>
</dbReference>
<dbReference type="InParanoid" id="T0S8S9"/>
<keyword evidence="3" id="KW-1185">Reference proteome</keyword>
<feature type="transmembrane region" description="Helical" evidence="1">
    <location>
        <begin position="433"/>
        <end position="452"/>
    </location>
</feature>
<feature type="transmembrane region" description="Helical" evidence="1">
    <location>
        <begin position="473"/>
        <end position="494"/>
    </location>
</feature>
<dbReference type="RefSeq" id="XP_008607866.1">
    <property type="nucleotide sequence ID" value="XM_008609644.1"/>
</dbReference>
<organism evidence="2 3">
    <name type="scientific">Saprolegnia diclina (strain VS20)</name>
    <dbReference type="NCBI Taxonomy" id="1156394"/>
    <lineage>
        <taxon>Eukaryota</taxon>
        <taxon>Sar</taxon>
        <taxon>Stramenopiles</taxon>
        <taxon>Oomycota</taxon>
        <taxon>Saprolegniomycetes</taxon>
        <taxon>Saprolegniales</taxon>
        <taxon>Saprolegniaceae</taxon>
        <taxon>Saprolegnia</taxon>
    </lineage>
</organism>
<dbReference type="OrthoDB" id="79078at2759"/>
<keyword evidence="1" id="KW-1133">Transmembrane helix</keyword>
<keyword evidence="1" id="KW-0472">Membrane</keyword>
<protein>
    <submittedName>
        <fullName evidence="2">Uncharacterized protein</fullName>
    </submittedName>
</protein>
<keyword evidence="1" id="KW-0812">Transmembrane</keyword>
<feature type="transmembrane region" description="Helical" evidence="1">
    <location>
        <begin position="345"/>
        <end position="367"/>
    </location>
</feature>
<dbReference type="OMA" id="FAFANWS"/>
<accession>T0S8S9</accession>
<proteinExistence type="predicted"/>
<evidence type="ECO:0000256" key="1">
    <source>
        <dbReference type="SAM" id="Phobius"/>
    </source>
</evidence>
<feature type="transmembrane region" description="Helical" evidence="1">
    <location>
        <begin position="521"/>
        <end position="538"/>
    </location>
</feature>
<name>T0S8S9_SAPDV</name>
<evidence type="ECO:0000313" key="3">
    <source>
        <dbReference type="Proteomes" id="UP000030762"/>
    </source>
</evidence>
<dbReference type="GeneID" id="19944721"/>
<reference evidence="2 3" key="1">
    <citation type="submission" date="2012-04" db="EMBL/GenBank/DDBJ databases">
        <title>The Genome Sequence of Saprolegnia declina VS20.</title>
        <authorList>
            <consortium name="The Broad Institute Genome Sequencing Platform"/>
            <person name="Russ C."/>
            <person name="Nusbaum C."/>
            <person name="Tyler B."/>
            <person name="van West P."/>
            <person name="Dieguez-Uribeondo J."/>
            <person name="de Bruijn I."/>
            <person name="Tripathy S."/>
            <person name="Jiang R."/>
            <person name="Young S.K."/>
            <person name="Zeng Q."/>
            <person name="Gargeya S."/>
            <person name="Fitzgerald M."/>
            <person name="Haas B."/>
            <person name="Abouelleil A."/>
            <person name="Alvarado L."/>
            <person name="Arachchi H.M."/>
            <person name="Berlin A."/>
            <person name="Chapman S.B."/>
            <person name="Goldberg J."/>
            <person name="Griggs A."/>
            <person name="Gujja S."/>
            <person name="Hansen M."/>
            <person name="Howarth C."/>
            <person name="Imamovic A."/>
            <person name="Larimer J."/>
            <person name="McCowen C."/>
            <person name="Montmayeur A."/>
            <person name="Murphy C."/>
            <person name="Neiman D."/>
            <person name="Pearson M."/>
            <person name="Priest M."/>
            <person name="Roberts A."/>
            <person name="Saif S."/>
            <person name="Shea T."/>
            <person name="Sisk P."/>
            <person name="Sykes S."/>
            <person name="Wortman J."/>
            <person name="Nusbaum C."/>
            <person name="Birren B."/>
        </authorList>
    </citation>
    <scope>NUCLEOTIDE SEQUENCE [LARGE SCALE GENOMIC DNA]</scope>
    <source>
        <strain evidence="2 3">VS20</strain>
    </source>
</reference>
<evidence type="ECO:0000313" key="2">
    <source>
        <dbReference type="EMBL" id="EQC39042.1"/>
    </source>
</evidence>
<gene>
    <name evidence="2" type="ORF">SDRG_03994</name>
</gene>